<reference evidence="2" key="1">
    <citation type="journal article" date="2023" name="Mol. Biol. Evol.">
        <title>Third-Generation Sequencing Reveals the Adaptive Role of the Epigenome in Three Deep-Sea Polychaetes.</title>
        <authorList>
            <person name="Perez M."/>
            <person name="Aroh O."/>
            <person name="Sun Y."/>
            <person name="Lan Y."/>
            <person name="Juniper S.K."/>
            <person name="Young C.R."/>
            <person name="Angers B."/>
            <person name="Qian P.Y."/>
        </authorList>
    </citation>
    <scope>NUCLEOTIDE SEQUENCE</scope>
    <source>
        <strain evidence="2">P08H-3</strain>
    </source>
</reference>
<proteinExistence type="predicted"/>
<evidence type="ECO:0000313" key="3">
    <source>
        <dbReference type="Proteomes" id="UP001208570"/>
    </source>
</evidence>
<dbReference type="PROSITE" id="PS50245">
    <property type="entry name" value="CAP_GLY_2"/>
    <property type="match status" value="2"/>
</dbReference>
<organism evidence="2 3">
    <name type="scientific">Paralvinella palmiformis</name>
    <dbReference type="NCBI Taxonomy" id="53620"/>
    <lineage>
        <taxon>Eukaryota</taxon>
        <taxon>Metazoa</taxon>
        <taxon>Spiralia</taxon>
        <taxon>Lophotrochozoa</taxon>
        <taxon>Annelida</taxon>
        <taxon>Polychaeta</taxon>
        <taxon>Sedentaria</taxon>
        <taxon>Canalipalpata</taxon>
        <taxon>Terebellida</taxon>
        <taxon>Terebelliformia</taxon>
        <taxon>Alvinellidae</taxon>
        <taxon>Paralvinella</taxon>
    </lineage>
</organism>
<feature type="domain" description="CAP-Gly" evidence="1">
    <location>
        <begin position="118"/>
        <end position="179"/>
    </location>
</feature>
<dbReference type="InterPro" id="IPR000938">
    <property type="entry name" value="CAP-Gly_domain"/>
</dbReference>
<dbReference type="Pfam" id="PF01302">
    <property type="entry name" value="CAP_GLY"/>
    <property type="match status" value="3"/>
</dbReference>
<accession>A0AAD9J5V9</accession>
<comment type="caution">
    <text evidence="2">The sequence shown here is derived from an EMBL/GenBank/DDBJ whole genome shotgun (WGS) entry which is preliminary data.</text>
</comment>
<evidence type="ECO:0000313" key="2">
    <source>
        <dbReference type="EMBL" id="KAK2146631.1"/>
    </source>
</evidence>
<evidence type="ECO:0000259" key="1">
    <source>
        <dbReference type="PROSITE" id="PS50245"/>
    </source>
</evidence>
<dbReference type="AlphaFoldDB" id="A0AAD9J5V9"/>
<gene>
    <name evidence="2" type="ORF">LSH36_593g00005</name>
</gene>
<sequence length="378" mass="42741">MATAQSSLFFILVKKLKNVNLENVCPGSLWKECTTNEEVQKVGSEDISVLRQDFAFEGLTKTQFELLLAVKTDSDRLNIYQDHAWINEGRDLVIHDKVRIVNVQCLDGVTGNIRFKGALNNFGDGIMFGIELEKEFSGKGTSDGIFRGERYFTCENNCAVFYSLKCVRQVIPEGDSFRSLNYISDFLLNSRVVWISDLGPQYGWIRWLGDIETAETYIREHAGVEFDNPIGNGTGRYRGKQLFNCEKNHASLVPIAGLMLADDYEPHDSSYGSQSSRTTVFVESNDAAQSVEPEPEVRFKVGDRVKVKMRSAFRFGVVRWLGRDGYENDVAGIEMDDLDIQCYTDGSFAGQIKFRCMEHKAFFVSPKKCYLVTDKDAV</sequence>
<dbReference type="SUPFAM" id="SSF74924">
    <property type="entry name" value="Cap-Gly domain"/>
    <property type="match status" value="3"/>
</dbReference>
<dbReference type="SMART" id="SM01052">
    <property type="entry name" value="CAP_GLY"/>
    <property type="match status" value="3"/>
</dbReference>
<dbReference type="Proteomes" id="UP001208570">
    <property type="component" value="Unassembled WGS sequence"/>
</dbReference>
<feature type="domain" description="CAP-Gly" evidence="1">
    <location>
        <begin position="222"/>
        <end position="261"/>
    </location>
</feature>
<name>A0AAD9J5V9_9ANNE</name>
<dbReference type="Gene3D" id="2.30.30.190">
    <property type="entry name" value="CAP Gly-rich-like domain"/>
    <property type="match status" value="3"/>
</dbReference>
<protein>
    <recommendedName>
        <fullName evidence="1">CAP-Gly domain-containing protein</fullName>
    </recommendedName>
</protein>
<dbReference type="InterPro" id="IPR036859">
    <property type="entry name" value="CAP-Gly_dom_sf"/>
</dbReference>
<dbReference type="EMBL" id="JAODUP010000593">
    <property type="protein sequence ID" value="KAK2146631.1"/>
    <property type="molecule type" value="Genomic_DNA"/>
</dbReference>
<keyword evidence="3" id="KW-1185">Reference proteome</keyword>